<dbReference type="AlphaFoldDB" id="W7TII9"/>
<evidence type="ECO:0000256" key="4">
    <source>
        <dbReference type="SAM" id="SignalP"/>
    </source>
</evidence>
<dbReference type="SUPFAM" id="SSF49764">
    <property type="entry name" value="HSP20-like chaperones"/>
    <property type="match status" value="2"/>
</dbReference>
<evidence type="ECO:0000313" key="7">
    <source>
        <dbReference type="Proteomes" id="UP000019335"/>
    </source>
</evidence>
<feature type="region of interest" description="Disordered" evidence="3">
    <location>
        <begin position="371"/>
        <end position="409"/>
    </location>
</feature>
<sequence>MARRPLFLVIGCAAFPTLQAFNMAYHPLASSRRGKSYSTAITRLQSQQRGLLGDVVRPYDNSGGETDARLQFSTTRPDWLAELMLAKESQILRFPHELRRFEWTAEDDEAVDEFLMRGKMQDAQAYFEEKKATSVPMYRQTLRYHWTQTETDVHVGVPVPKAVRGANLHLIVAEDAMQVALTDTPSFGVISGKFAGTIDPSTSGWQLVQKPDGSHAISMTLKKQSQPGTHALWYQLLQGEKLGACMLFKGSAGQGRYHWSQDLDYMNVFIPIPEGVRGKSVQMTIDAAGRCMEVSHPQTSENPEVTGKQGDEGGRQRIGGELSGLVSPDECSWVIDEDGQGQRCVCLSLRKRRREASESTWWPRCFKEEESVVPPEMQGSLDEGLAQAREERERMERALGAEDGWGEEE</sequence>
<proteinExistence type="predicted"/>
<accession>W7TII9</accession>
<keyword evidence="4" id="KW-0732">Signal</keyword>
<feature type="domain" description="CS" evidence="5">
    <location>
        <begin position="252"/>
        <end position="366"/>
    </location>
</feature>
<evidence type="ECO:0000256" key="2">
    <source>
        <dbReference type="ARBA" id="ARBA00022490"/>
    </source>
</evidence>
<dbReference type="InterPro" id="IPR037898">
    <property type="entry name" value="NudC_fam"/>
</dbReference>
<feature type="domain" description="CS" evidence="5">
    <location>
        <begin position="139"/>
        <end position="237"/>
    </location>
</feature>
<feature type="region of interest" description="Disordered" evidence="3">
    <location>
        <begin position="295"/>
        <end position="321"/>
    </location>
</feature>
<feature type="compositionally biased region" description="Basic and acidic residues" evidence="3">
    <location>
        <begin position="388"/>
        <end position="400"/>
    </location>
</feature>
<gene>
    <name evidence="6" type="ORF">Naga_100048g22</name>
</gene>
<comment type="caution">
    <text evidence="6">The sequence shown here is derived from an EMBL/GenBank/DDBJ whole genome shotgun (WGS) entry which is preliminary data.</text>
</comment>
<feature type="signal peptide" evidence="4">
    <location>
        <begin position="1"/>
        <end position="20"/>
    </location>
</feature>
<dbReference type="PROSITE" id="PS51203">
    <property type="entry name" value="CS"/>
    <property type="match status" value="2"/>
</dbReference>
<keyword evidence="7" id="KW-1185">Reference proteome</keyword>
<dbReference type="EMBL" id="AZIL01000828">
    <property type="protein sequence ID" value="EWM25917.1"/>
    <property type="molecule type" value="Genomic_DNA"/>
</dbReference>
<dbReference type="InterPro" id="IPR007052">
    <property type="entry name" value="CS_dom"/>
</dbReference>
<dbReference type="PANTHER" id="PTHR12356:SF3">
    <property type="entry name" value="NUCLEAR MIGRATION PROTEIN NUDC"/>
    <property type="match status" value="1"/>
</dbReference>
<dbReference type="CDD" id="cd06467">
    <property type="entry name" value="p23_NUDC_like"/>
    <property type="match status" value="1"/>
</dbReference>
<dbReference type="InterPro" id="IPR008978">
    <property type="entry name" value="HSP20-like_chaperone"/>
</dbReference>
<evidence type="ECO:0000259" key="5">
    <source>
        <dbReference type="PROSITE" id="PS51203"/>
    </source>
</evidence>
<dbReference type="PANTHER" id="PTHR12356">
    <property type="entry name" value="NUCLEAR MOVEMENT PROTEIN NUDC"/>
    <property type="match status" value="1"/>
</dbReference>
<dbReference type="OrthoDB" id="10276916at2759"/>
<keyword evidence="2" id="KW-0963">Cytoplasm</keyword>
<comment type="subcellular location">
    <subcellularLocation>
        <location evidence="1">Cytoplasm</location>
    </subcellularLocation>
</comment>
<dbReference type="GO" id="GO:0005737">
    <property type="term" value="C:cytoplasm"/>
    <property type="evidence" value="ECO:0007669"/>
    <property type="project" value="UniProtKB-SubCell"/>
</dbReference>
<reference evidence="6 7" key="1">
    <citation type="journal article" date="2014" name="Mol. Plant">
        <title>Chromosome Scale Genome Assembly and Transcriptome Profiling of Nannochloropsis gaditana in Nitrogen Depletion.</title>
        <authorList>
            <person name="Corteggiani Carpinelli E."/>
            <person name="Telatin A."/>
            <person name="Vitulo N."/>
            <person name="Forcato C."/>
            <person name="D'Angelo M."/>
            <person name="Schiavon R."/>
            <person name="Vezzi A."/>
            <person name="Giacometti G.M."/>
            <person name="Morosinotto T."/>
            <person name="Valle G."/>
        </authorList>
    </citation>
    <scope>NUCLEOTIDE SEQUENCE [LARGE SCALE GENOMIC DNA]</scope>
    <source>
        <strain evidence="6 7">B-31</strain>
    </source>
</reference>
<evidence type="ECO:0000313" key="6">
    <source>
        <dbReference type="EMBL" id="EWM25917.1"/>
    </source>
</evidence>
<protein>
    <submittedName>
        <fullName evidence="6">CS-like domain protein</fullName>
    </submittedName>
</protein>
<dbReference type="Gene3D" id="2.60.40.790">
    <property type="match status" value="2"/>
</dbReference>
<evidence type="ECO:0000256" key="1">
    <source>
        <dbReference type="ARBA" id="ARBA00004496"/>
    </source>
</evidence>
<evidence type="ECO:0000256" key="3">
    <source>
        <dbReference type="SAM" id="MobiDB-lite"/>
    </source>
</evidence>
<organism evidence="6 7">
    <name type="scientific">Nannochloropsis gaditana</name>
    <dbReference type="NCBI Taxonomy" id="72520"/>
    <lineage>
        <taxon>Eukaryota</taxon>
        <taxon>Sar</taxon>
        <taxon>Stramenopiles</taxon>
        <taxon>Ochrophyta</taxon>
        <taxon>Eustigmatophyceae</taxon>
        <taxon>Eustigmatales</taxon>
        <taxon>Monodopsidaceae</taxon>
        <taxon>Nannochloropsis</taxon>
    </lineage>
</organism>
<dbReference type="GO" id="GO:0051082">
    <property type="term" value="F:unfolded protein binding"/>
    <property type="evidence" value="ECO:0007669"/>
    <property type="project" value="TreeGrafter"/>
</dbReference>
<dbReference type="GO" id="GO:0006457">
    <property type="term" value="P:protein folding"/>
    <property type="evidence" value="ECO:0007669"/>
    <property type="project" value="TreeGrafter"/>
</dbReference>
<feature type="chain" id="PRO_5004900855" evidence="4">
    <location>
        <begin position="21"/>
        <end position="409"/>
    </location>
</feature>
<name>W7TII9_9STRA</name>
<dbReference type="Pfam" id="PF04969">
    <property type="entry name" value="CS"/>
    <property type="match status" value="2"/>
</dbReference>
<dbReference type="Proteomes" id="UP000019335">
    <property type="component" value="Chromosome 10"/>
</dbReference>